<dbReference type="RefSeq" id="XP_022302340.1">
    <property type="nucleotide sequence ID" value="XM_022446632.1"/>
</dbReference>
<comment type="function">
    <text evidence="5">May play a role in anterograde transport of membrane proteins from the endoplasmic reticulum to the Golgi.</text>
</comment>
<keyword evidence="3 5" id="KW-1133">Transmembrane helix</keyword>
<dbReference type="GeneID" id="111110229"/>
<dbReference type="GO" id="GO:0070973">
    <property type="term" value="P:protein localization to endoplasmic reticulum exit site"/>
    <property type="evidence" value="ECO:0007669"/>
    <property type="project" value="UniProtKB-UniRule"/>
</dbReference>
<keyword evidence="5" id="KW-0256">Endoplasmic reticulum</keyword>
<dbReference type="AlphaFoldDB" id="A0A8B8BG53"/>
<feature type="transmembrane region" description="Helical" evidence="5">
    <location>
        <begin position="45"/>
        <end position="66"/>
    </location>
</feature>
<organism evidence="7 8">
    <name type="scientific">Crassostrea virginica</name>
    <name type="common">Eastern oyster</name>
    <dbReference type="NCBI Taxonomy" id="6565"/>
    <lineage>
        <taxon>Eukaryota</taxon>
        <taxon>Metazoa</taxon>
        <taxon>Spiralia</taxon>
        <taxon>Lophotrochozoa</taxon>
        <taxon>Mollusca</taxon>
        <taxon>Bivalvia</taxon>
        <taxon>Autobranchia</taxon>
        <taxon>Pteriomorphia</taxon>
        <taxon>Ostreida</taxon>
        <taxon>Ostreoidea</taxon>
        <taxon>Ostreidae</taxon>
        <taxon>Crassostrea</taxon>
    </lineage>
</organism>
<name>A0A8B8BG53_CRAVI</name>
<dbReference type="OrthoDB" id="435607at2759"/>
<dbReference type="InterPro" id="IPR040463">
    <property type="entry name" value="BAP29/BAP31_N"/>
</dbReference>
<reference evidence="8" key="1">
    <citation type="submission" date="2025-08" db="UniProtKB">
        <authorList>
            <consortium name="RefSeq"/>
        </authorList>
    </citation>
    <scope>IDENTIFICATION</scope>
    <source>
        <tissue evidence="8">Whole sample</tissue>
    </source>
</reference>
<keyword evidence="5" id="KW-0813">Transport</keyword>
<dbReference type="GO" id="GO:0006888">
    <property type="term" value="P:endoplasmic reticulum to Golgi vesicle-mediated transport"/>
    <property type="evidence" value="ECO:0007669"/>
    <property type="project" value="UniProtKB-UniRule"/>
</dbReference>
<comment type="subcellular location">
    <subcellularLocation>
        <location evidence="5">Endoplasmic reticulum membrane</location>
        <topology evidence="5">Multi-pass membrane protein</topology>
    </subcellularLocation>
    <subcellularLocation>
        <location evidence="1">Membrane</location>
        <topology evidence="1">Multi-pass membrane protein</topology>
    </subcellularLocation>
</comment>
<dbReference type="PANTHER" id="PTHR12701:SF20">
    <property type="entry name" value="ENDOPLASMIC RETICULUM TRANSMEMBRANE PROTEIN"/>
    <property type="match status" value="1"/>
</dbReference>
<evidence type="ECO:0000313" key="8">
    <source>
        <dbReference type="RefSeq" id="XP_022302340.1"/>
    </source>
</evidence>
<dbReference type="PANTHER" id="PTHR12701">
    <property type="entry name" value="BCR-ASSOCIATED PROTEIN, BAP"/>
    <property type="match status" value="1"/>
</dbReference>
<dbReference type="InterPro" id="IPR008417">
    <property type="entry name" value="BAP29/BAP31"/>
</dbReference>
<sequence length="139" mass="15971">MSFLWKFLAFFMYFEALFVIFLLIPNLSPDRVQLSFKRGPIIPGFAHDVLNAFTFLAVIPFIDSVIKVYKLSSTGRTVSSKPAVIDLETKQLANLFRAQRNLYISGLTMFLWIIIKMVSPKNTSSEETNIMEHNRFKLG</sequence>
<keyword evidence="2 5" id="KW-0812">Transmembrane</keyword>
<keyword evidence="5" id="KW-0653">Protein transport</keyword>
<protein>
    <recommendedName>
        <fullName evidence="5">Endoplasmic reticulum transmembrane protein</fullName>
    </recommendedName>
</protein>
<dbReference type="Proteomes" id="UP000694844">
    <property type="component" value="Chromosome 8"/>
</dbReference>
<proteinExistence type="inferred from homology"/>
<evidence type="ECO:0000256" key="1">
    <source>
        <dbReference type="ARBA" id="ARBA00004141"/>
    </source>
</evidence>
<keyword evidence="4 5" id="KW-0472">Membrane</keyword>
<evidence type="ECO:0000256" key="2">
    <source>
        <dbReference type="ARBA" id="ARBA00022692"/>
    </source>
</evidence>
<accession>A0A8B8BG53</accession>
<dbReference type="GO" id="GO:0005789">
    <property type="term" value="C:endoplasmic reticulum membrane"/>
    <property type="evidence" value="ECO:0007669"/>
    <property type="project" value="UniProtKB-SubCell"/>
</dbReference>
<evidence type="ECO:0000259" key="6">
    <source>
        <dbReference type="Pfam" id="PF05529"/>
    </source>
</evidence>
<evidence type="ECO:0000256" key="5">
    <source>
        <dbReference type="RuleBase" id="RU367026"/>
    </source>
</evidence>
<comment type="caution">
    <text evidence="5">Lacks conserved residue(s) required for the propagation of feature annotation.</text>
</comment>
<comment type="similarity">
    <text evidence="5">Belongs to the BCAP29/BCAP31 family.</text>
</comment>
<feature type="domain" description="BAP29/BAP31 transmembrane" evidence="6">
    <location>
        <begin position="1"/>
        <end position="118"/>
    </location>
</feature>
<feature type="transmembrane region" description="Helical" evidence="5">
    <location>
        <begin position="7"/>
        <end position="25"/>
    </location>
</feature>
<dbReference type="Pfam" id="PF05529">
    <property type="entry name" value="Bap31"/>
    <property type="match status" value="1"/>
</dbReference>
<evidence type="ECO:0000256" key="4">
    <source>
        <dbReference type="ARBA" id="ARBA00023136"/>
    </source>
</evidence>
<evidence type="ECO:0000313" key="7">
    <source>
        <dbReference type="Proteomes" id="UP000694844"/>
    </source>
</evidence>
<dbReference type="GO" id="GO:0006886">
    <property type="term" value="P:intracellular protein transport"/>
    <property type="evidence" value="ECO:0007669"/>
    <property type="project" value="UniProtKB-UniRule"/>
</dbReference>
<dbReference type="KEGG" id="cvn:111110229"/>
<keyword evidence="7" id="KW-1185">Reference proteome</keyword>
<evidence type="ECO:0000256" key="3">
    <source>
        <dbReference type="ARBA" id="ARBA00022989"/>
    </source>
</evidence>
<gene>
    <name evidence="8" type="primary">LOC111110229</name>
</gene>
<keyword evidence="5" id="KW-0931">ER-Golgi transport</keyword>